<evidence type="ECO:0000256" key="1">
    <source>
        <dbReference type="SAM" id="MobiDB-lite"/>
    </source>
</evidence>
<accession>A0A2I0IEP8</accession>
<dbReference type="EMBL" id="PGOL01003295">
    <property type="protein sequence ID" value="PKI41826.1"/>
    <property type="molecule type" value="Genomic_DNA"/>
</dbReference>
<proteinExistence type="predicted"/>
<comment type="caution">
    <text evidence="2">The sequence shown here is derived from an EMBL/GenBank/DDBJ whole genome shotgun (WGS) entry which is preliminary data.</text>
</comment>
<dbReference type="Proteomes" id="UP000233551">
    <property type="component" value="Unassembled WGS sequence"/>
</dbReference>
<gene>
    <name evidence="2" type="ORF">CRG98_037790</name>
</gene>
<reference evidence="2 3" key="1">
    <citation type="submission" date="2017-11" db="EMBL/GenBank/DDBJ databases">
        <title>De-novo sequencing of pomegranate (Punica granatum L.) genome.</title>
        <authorList>
            <person name="Akparov Z."/>
            <person name="Amiraslanov A."/>
            <person name="Hajiyeva S."/>
            <person name="Abbasov M."/>
            <person name="Kaur K."/>
            <person name="Hamwieh A."/>
            <person name="Solovyev V."/>
            <person name="Salamov A."/>
            <person name="Braich B."/>
            <person name="Kosarev P."/>
            <person name="Mahmoud A."/>
            <person name="Hajiyev E."/>
            <person name="Babayeva S."/>
            <person name="Izzatullayeva V."/>
            <person name="Mammadov A."/>
            <person name="Mammadov A."/>
            <person name="Sharifova S."/>
            <person name="Ojaghi J."/>
            <person name="Eynullazada K."/>
            <person name="Bayramov B."/>
            <person name="Abdulazimova A."/>
            <person name="Shahmuradov I."/>
        </authorList>
    </citation>
    <scope>NUCLEOTIDE SEQUENCE [LARGE SCALE GENOMIC DNA]</scope>
    <source>
        <strain evidence="3">cv. AG2017</strain>
        <tissue evidence="2">Leaf</tissue>
    </source>
</reference>
<name>A0A2I0IEP8_PUNGR</name>
<dbReference type="AlphaFoldDB" id="A0A2I0IEP8"/>
<evidence type="ECO:0000313" key="2">
    <source>
        <dbReference type="EMBL" id="PKI41826.1"/>
    </source>
</evidence>
<sequence>MRSRIKDGIEGREERGGVVAVGDGEEVGESVNGHGELMERWRSRGSQRRNGWPWVCEDLIHRDGFHQLLGFGEVGSSEESADEELWDRKESEGGGV</sequence>
<protein>
    <submittedName>
        <fullName evidence="2">Uncharacterized protein</fullName>
    </submittedName>
</protein>
<feature type="region of interest" description="Disordered" evidence="1">
    <location>
        <begin position="73"/>
        <end position="96"/>
    </location>
</feature>
<evidence type="ECO:0000313" key="3">
    <source>
        <dbReference type="Proteomes" id="UP000233551"/>
    </source>
</evidence>
<organism evidence="2 3">
    <name type="scientific">Punica granatum</name>
    <name type="common">Pomegranate</name>
    <dbReference type="NCBI Taxonomy" id="22663"/>
    <lineage>
        <taxon>Eukaryota</taxon>
        <taxon>Viridiplantae</taxon>
        <taxon>Streptophyta</taxon>
        <taxon>Embryophyta</taxon>
        <taxon>Tracheophyta</taxon>
        <taxon>Spermatophyta</taxon>
        <taxon>Magnoliopsida</taxon>
        <taxon>eudicotyledons</taxon>
        <taxon>Gunneridae</taxon>
        <taxon>Pentapetalae</taxon>
        <taxon>rosids</taxon>
        <taxon>malvids</taxon>
        <taxon>Myrtales</taxon>
        <taxon>Lythraceae</taxon>
        <taxon>Punica</taxon>
    </lineage>
</organism>
<feature type="compositionally biased region" description="Basic and acidic residues" evidence="1">
    <location>
        <begin position="86"/>
        <end position="96"/>
    </location>
</feature>
<keyword evidence="3" id="KW-1185">Reference proteome</keyword>